<feature type="compositionally biased region" description="Polar residues" evidence="10">
    <location>
        <begin position="2343"/>
        <end position="2359"/>
    </location>
</feature>
<feature type="compositionally biased region" description="Basic and acidic residues" evidence="10">
    <location>
        <begin position="2903"/>
        <end position="2919"/>
    </location>
</feature>
<evidence type="ECO:0000313" key="14">
    <source>
        <dbReference type="Proteomes" id="UP000829291"/>
    </source>
</evidence>
<dbReference type="SUPFAM" id="SSF49313">
    <property type="entry name" value="Cadherin-like"/>
    <property type="match status" value="5"/>
</dbReference>
<keyword evidence="7 11" id="KW-0472">Membrane</keyword>
<feature type="compositionally biased region" description="Basic and acidic residues" evidence="10">
    <location>
        <begin position="1930"/>
        <end position="1946"/>
    </location>
</feature>
<feature type="domain" description="Cadherin" evidence="13">
    <location>
        <begin position="369"/>
        <end position="485"/>
    </location>
</feature>
<evidence type="ECO:0000256" key="12">
    <source>
        <dbReference type="SAM" id="SignalP"/>
    </source>
</evidence>
<dbReference type="PROSITE" id="PS00232">
    <property type="entry name" value="CADHERIN_1"/>
    <property type="match status" value="2"/>
</dbReference>
<dbReference type="Proteomes" id="UP000829291">
    <property type="component" value="Chromosome 1"/>
</dbReference>
<feature type="compositionally biased region" description="Basic and acidic residues" evidence="10">
    <location>
        <begin position="2309"/>
        <end position="2323"/>
    </location>
</feature>
<keyword evidence="4 8" id="KW-0106">Calcium</keyword>
<feature type="compositionally biased region" description="Basic and acidic residues" evidence="10">
    <location>
        <begin position="2872"/>
        <end position="2893"/>
    </location>
</feature>
<dbReference type="InterPro" id="IPR020894">
    <property type="entry name" value="Cadherin_CS"/>
</dbReference>
<feature type="compositionally biased region" description="Basic residues" evidence="10">
    <location>
        <begin position="1841"/>
        <end position="1854"/>
    </location>
</feature>
<feature type="compositionally biased region" description="Polar residues" evidence="10">
    <location>
        <begin position="2324"/>
        <end position="2334"/>
    </location>
</feature>
<dbReference type="Pfam" id="PF00028">
    <property type="entry name" value="Cadherin"/>
    <property type="match status" value="2"/>
</dbReference>
<dbReference type="Gene3D" id="2.60.40.60">
    <property type="entry name" value="Cadherins"/>
    <property type="match status" value="5"/>
</dbReference>
<keyword evidence="3" id="KW-0677">Repeat</keyword>
<evidence type="ECO:0000256" key="9">
    <source>
        <dbReference type="SAM" id="Coils"/>
    </source>
</evidence>
<feature type="compositionally biased region" description="Basic and acidic residues" evidence="10">
    <location>
        <begin position="1995"/>
        <end position="2009"/>
    </location>
</feature>
<proteinExistence type="predicted"/>
<evidence type="ECO:0000256" key="5">
    <source>
        <dbReference type="ARBA" id="ARBA00022889"/>
    </source>
</evidence>
<evidence type="ECO:0000313" key="15">
    <source>
        <dbReference type="RefSeq" id="XP_046594264.1"/>
    </source>
</evidence>
<feature type="signal peptide" evidence="12">
    <location>
        <begin position="1"/>
        <end position="23"/>
    </location>
</feature>
<keyword evidence="5" id="KW-0130">Cell adhesion</keyword>
<feature type="compositionally biased region" description="Basic and acidic residues" evidence="10">
    <location>
        <begin position="1712"/>
        <end position="1721"/>
    </location>
</feature>
<dbReference type="PROSITE" id="PS50268">
    <property type="entry name" value="CADHERIN_2"/>
    <property type="match status" value="5"/>
</dbReference>
<evidence type="ECO:0000256" key="1">
    <source>
        <dbReference type="ARBA" id="ARBA00004370"/>
    </source>
</evidence>
<feature type="compositionally biased region" description="Basic and acidic residues" evidence="10">
    <location>
        <begin position="2393"/>
        <end position="2431"/>
    </location>
</feature>
<keyword evidence="9" id="KW-0175">Coiled coil</keyword>
<evidence type="ECO:0000256" key="6">
    <source>
        <dbReference type="ARBA" id="ARBA00022989"/>
    </source>
</evidence>
<feature type="domain" description="Cadherin" evidence="13">
    <location>
        <begin position="119"/>
        <end position="251"/>
    </location>
</feature>
<feature type="region of interest" description="Disordered" evidence="10">
    <location>
        <begin position="1564"/>
        <end position="2019"/>
    </location>
</feature>
<dbReference type="RefSeq" id="XP_046594264.1">
    <property type="nucleotide sequence ID" value="XM_046738308.1"/>
</dbReference>
<feature type="region of interest" description="Disordered" evidence="10">
    <location>
        <begin position="2717"/>
        <end position="3041"/>
    </location>
</feature>
<keyword evidence="6 11" id="KW-1133">Transmembrane helix</keyword>
<feature type="compositionally biased region" description="Gly residues" evidence="10">
    <location>
        <begin position="1015"/>
        <end position="1074"/>
    </location>
</feature>
<dbReference type="PRINTS" id="PR00205">
    <property type="entry name" value="CADHERIN"/>
</dbReference>
<keyword evidence="14" id="KW-1185">Reference proteome</keyword>
<feature type="compositionally biased region" description="Basic and acidic residues" evidence="10">
    <location>
        <begin position="1728"/>
        <end position="1739"/>
    </location>
</feature>
<feature type="compositionally biased region" description="Basic and acidic residues" evidence="10">
    <location>
        <begin position="2167"/>
        <end position="2183"/>
    </location>
</feature>
<feature type="compositionally biased region" description="Basic and acidic residues" evidence="10">
    <location>
        <begin position="1822"/>
        <end position="1836"/>
    </location>
</feature>
<feature type="compositionally biased region" description="Low complexity" evidence="10">
    <location>
        <begin position="2984"/>
        <end position="2998"/>
    </location>
</feature>
<feature type="compositionally biased region" description="Low complexity" evidence="10">
    <location>
        <begin position="2379"/>
        <end position="2392"/>
    </location>
</feature>
<organism evidence="14 15">
    <name type="scientific">Neodiprion lecontei</name>
    <name type="common">Redheaded pine sawfly</name>
    <dbReference type="NCBI Taxonomy" id="441921"/>
    <lineage>
        <taxon>Eukaryota</taxon>
        <taxon>Metazoa</taxon>
        <taxon>Ecdysozoa</taxon>
        <taxon>Arthropoda</taxon>
        <taxon>Hexapoda</taxon>
        <taxon>Insecta</taxon>
        <taxon>Pterygota</taxon>
        <taxon>Neoptera</taxon>
        <taxon>Endopterygota</taxon>
        <taxon>Hymenoptera</taxon>
        <taxon>Tenthredinoidea</taxon>
        <taxon>Diprionidae</taxon>
        <taxon>Diprioninae</taxon>
        <taxon>Neodiprion</taxon>
    </lineage>
</organism>
<feature type="compositionally biased region" description="Basic and acidic residues" evidence="10">
    <location>
        <begin position="1796"/>
        <end position="1807"/>
    </location>
</feature>
<feature type="compositionally biased region" description="Low complexity" evidence="10">
    <location>
        <begin position="1910"/>
        <end position="1928"/>
    </location>
</feature>
<feature type="transmembrane region" description="Helical" evidence="11">
    <location>
        <begin position="1140"/>
        <end position="1161"/>
    </location>
</feature>
<keyword evidence="12" id="KW-0732">Signal</keyword>
<dbReference type="SMART" id="SM00112">
    <property type="entry name" value="CA"/>
    <property type="match status" value="4"/>
</dbReference>
<name>A0ABM3G1W8_NEOLC</name>
<feature type="region of interest" description="Disordered" evidence="10">
    <location>
        <begin position="2607"/>
        <end position="2639"/>
    </location>
</feature>
<evidence type="ECO:0000256" key="8">
    <source>
        <dbReference type="PROSITE-ProRule" id="PRU00043"/>
    </source>
</evidence>
<feature type="compositionally biased region" description="Basic and acidic residues" evidence="10">
    <location>
        <begin position="2570"/>
        <end position="2582"/>
    </location>
</feature>
<feature type="region of interest" description="Disordered" evidence="10">
    <location>
        <begin position="2070"/>
        <end position="2090"/>
    </location>
</feature>
<feature type="compositionally biased region" description="Basic and acidic residues" evidence="10">
    <location>
        <begin position="2659"/>
        <end position="2684"/>
    </location>
</feature>
<feature type="chain" id="PRO_5046925092" evidence="12">
    <location>
        <begin position="24"/>
        <end position="3075"/>
    </location>
</feature>
<dbReference type="PANTHER" id="PTHR24025:SF23">
    <property type="entry name" value="NEURAL-CADHERIN"/>
    <property type="match status" value="1"/>
</dbReference>
<feature type="transmembrane region" description="Helical" evidence="11">
    <location>
        <begin position="733"/>
        <end position="750"/>
    </location>
</feature>
<feature type="compositionally biased region" description="Basic and acidic residues" evidence="10">
    <location>
        <begin position="2736"/>
        <end position="2745"/>
    </location>
</feature>
<feature type="compositionally biased region" description="Polar residues" evidence="10">
    <location>
        <begin position="2232"/>
        <end position="2241"/>
    </location>
</feature>
<gene>
    <name evidence="15" type="primary">LOC124294153</name>
</gene>
<feature type="coiled-coil region" evidence="9">
    <location>
        <begin position="1459"/>
        <end position="1489"/>
    </location>
</feature>
<evidence type="ECO:0000256" key="11">
    <source>
        <dbReference type="SAM" id="Phobius"/>
    </source>
</evidence>
<feature type="compositionally biased region" description="Polar residues" evidence="10">
    <location>
        <begin position="2750"/>
        <end position="2759"/>
    </location>
</feature>
<evidence type="ECO:0000256" key="3">
    <source>
        <dbReference type="ARBA" id="ARBA00022737"/>
    </source>
</evidence>
<evidence type="ECO:0000259" key="13">
    <source>
        <dbReference type="PROSITE" id="PS50268"/>
    </source>
</evidence>
<evidence type="ECO:0000256" key="10">
    <source>
        <dbReference type="SAM" id="MobiDB-lite"/>
    </source>
</evidence>
<feature type="compositionally biased region" description="Gly residues" evidence="10">
    <location>
        <begin position="978"/>
        <end position="1005"/>
    </location>
</feature>
<keyword evidence="2 11" id="KW-0812">Transmembrane</keyword>
<feature type="region of interest" description="Disordered" evidence="10">
    <location>
        <begin position="869"/>
        <end position="1098"/>
    </location>
</feature>
<feature type="compositionally biased region" description="Basic and acidic residues" evidence="10">
    <location>
        <begin position="2210"/>
        <end position="2224"/>
    </location>
</feature>
<feature type="compositionally biased region" description="Basic and acidic residues" evidence="10">
    <location>
        <begin position="1754"/>
        <end position="1772"/>
    </location>
</feature>
<feature type="region of interest" description="Disordered" evidence="10">
    <location>
        <begin position="2148"/>
        <end position="2241"/>
    </location>
</feature>
<feature type="compositionally biased region" description="Basic residues" evidence="10">
    <location>
        <begin position="1871"/>
        <end position="1880"/>
    </location>
</feature>
<feature type="compositionally biased region" description="Low complexity" evidence="10">
    <location>
        <begin position="1773"/>
        <end position="1792"/>
    </location>
</feature>
<feature type="domain" description="Cadherin" evidence="13">
    <location>
        <begin position="486"/>
        <end position="593"/>
    </location>
</feature>
<feature type="compositionally biased region" description="Gly residues" evidence="10">
    <location>
        <begin position="924"/>
        <end position="969"/>
    </location>
</feature>
<evidence type="ECO:0000256" key="2">
    <source>
        <dbReference type="ARBA" id="ARBA00022692"/>
    </source>
</evidence>
<comment type="subcellular location">
    <subcellularLocation>
        <location evidence="1">Membrane</location>
    </subcellularLocation>
</comment>
<feature type="compositionally biased region" description="Basic and acidic residues" evidence="10">
    <location>
        <begin position="2262"/>
        <end position="2271"/>
    </location>
</feature>
<sequence>MPLAKGWLNAWIYFGCIWGLAAGSRPQFDTSTNMGLVLVPADAEVDSVIFRLRATDQDADFPLVFDITAVVQPIVRIDNLPCTLYNKVCQANVILTRRLVPGRLHDFAVRVKDSKGDSNSMQATISVTNASTPRDMIFPHVPSIIMVPEDTKPGKELDYLLVRANPWQGKPVYIELWQPKELFTIRQRQTPTQTRGVITLIGELDFETQSMYTLTMYATDPYTEPGKDTRNIAGVHVVVIVQDVQDVPPVFTIAPPLTRVNNSVKPGDVILRVHAEDGDKGTPREVTYGLVSDENPLTPFFNISEWTGEITLARPLDELTQITHVGAPILLTVVAEEVRRLRDEPPAQATVVELGLLLGEPGNSPPYFESDSYMAWMDENAPPGTTVMFDKPYLTTVRDEDIGKTGVFALKLGKNNGTFEVTPTVAERVADFVVTVRDNALIDFEARKTLEFMIIAQEVGPATNLSTSVPVIVFLRDVNDNPPEFEKDIYEVTLIENVSPKMRVVQVHATDKDTGLSGSVRYTGIIGPGNETLTMDSETGLIVVADGSPGLDREVTASLRLFVEARDENGRGLSSAVPLIVNLLDVNDNAPIFDKPIYEFILNSDQTNFTSPAFIRAVDADAEPPNNEVRYELMHGNYGNKFRLNEVTGELTLREPLTKSRRRRNNDFVTFATKFKSNLLQTLNMFQKIGGSTEKPLRIWKNRKKRAAEDVVYTLTVRAYDLGVPHLSSTAKVYIINAAPMGALTLMLVVPAKDLDPMHTAEILTAITGGRVTIQDIRPYDQPGRPNNGIAQEEKMSIVVARVEPTMSGTFLVDIEKIHKSLVANGMNIVPVIDSKTDSSKIDFTPPVVGSSVTNPIGNSVGNSAGNIGGTVSGAPNRNNGINGGTVQGNAASNGSGRGSENTIGGIGEGSTNSGKGGENTVVGTGGGSTVNGKGGENTVVGIGGGSTGSGKGGENTVVGTGGGSTGDGKGGENTVVGIGGGSTGSGKGGENTVVGTGGGSTGDGKGGENTVIGVSGGSTGSGKGGESTVVGTGGGSTGSGKGGENPVVGMGGGSTGSGKGGDNTLGGVGGSSTGSGKRGENTMDGIGGSNAGNTGEGTIGKTSLGTYESSGGKSNINIVNKTTLASENEYIVYKAENKLLLWLLILLGLLMLLALLGLILCCICPGCPFYMAPRKRRVHSLETVNYVEGRPKRHLRRKQENVVKAEWSEKKQAWSADPMRHNWQFNRRNMKNRGIASLPGDVAEARTLQGVSKAPSLRLRDGPPSWRVQDMTQKRQDERLYVEDVEAGQTYDIGDLDSLRRHEMERGSDVLRRSYHPADETLQFPREQQFYRDGNAEVLRLITRGHEKDNDVSPQAQRPITLVLDQQVLGYRSDGKDILLRRFMEDQRIRQHQDINGSVQEISVEGLESSQQGSGQFLQKHEVLLVPNNLEPDRRQYMGEKSPSVQCLILDHGDLEAEEELKVRKQQIETKEAELQQQRKAAAAMLVETAVAKATENAEQHGSFLNIPTYASQHAELAKQNALLTQLVMDRDARSLRVSGLDASNYLETQSLPGQVAIATQTDRTAATQTDPFTQVRSRSDNDESDDDVQSRRKSKSKKRFGSELRRSRSLLMRSPIQEEARSSSDTRTNLLRRKAKDTREGRRAVLEPEVLREISDSLDEHTSTPSLEERLVENTESQEMKNVDYKSEDRADVNGQEFSEIPTQSSPDAVKNKYHERSHANAAVEDTSKAHKLEISKTKKQPSPTKSKIKLPKTEIKSVSSKKSDKKESDTTSSTKSISKSKSTESQSSSGGMEKNKKENVDKKKSQSKSGPKPVMVKTTSEKSIRKNKTREPEVVPIAKKRTLLRQIKAKKMSTESSEVEEPPDRSRHASLKTKKSKHDSTKAKGMNVLSDEPTSRSSETDLGQLPSQHQQSDSSSSTATTEQDTIAGEKKTSISSKVKEMKQRGQKNKIVEDSQAQQAQPESKPRQEVGKDLGSPKTRKKLTPGAVQITEKVSDPHQMTGKEHSNKPNSLNSKLDSDTVKFGAVSIETQLEPTAYDAGKVGEGSQSESGKLRPTLISEALKSDDKKIIKTEPAEPSADEGSKTIDKILDKSKETEVKVSKSEVNTIIEKPLEPSSGKLPESDEKISDHLREAVPIIVANNSKIDKISSPTGKEFEPSTTKPQEVAHKTSVKPDNERPDILESTVTIAPVEKQSDTSIKDSLMTNEDSEKMTTHVSPKSDSEAAEADINTLSNEKPKSVTQEMIKMFLESEAVHTARDLRQSFMKTEDNSVSSSGKSLNPDINDALVVELSQEARTQQDTPGHANSAEETKGKGEIRPSEASKSSAPQIQEKNGDAKSNLVDSTTLAVTPSSSQIKNIEDVNKTTHENPEKALNETSSSSNTNISPPDITRSETKRPDITRPEIDSPQMEEKSGLANRDKNEHEKLESADIINKTSTAGLVGNIESSKTVKVLLPTDKSNDKSGNELIAIKEKEKEIEVDQHSLPTVSDTKDNDTKSPKQKIAQVSNAIDIPTRESPSFYVLSGTSSPEERDSNQEIHGKEIASDQSSTEKTAAVPVLSISELPTATEKRQKANVEPRKMQGQPLDAAKMQPEDWYKQLQIGEISSDFPEVTEPYQTPRHRTKSRDGNGEEPGSVGIPAITAQLLDEENNITQAEHATRSTDKYPDAKKKETKIQLKDEKPSAFTTEIQDDELTPRLIAEEAIRSGLEELIASSGTLKMEKQSSKQPSSKTSPKNERAETSKRKSTKNAGQTPSSVETKKSVKERPEKGSQPIKKTAETQETSKVGRPKTEPKGGSLLEGDTQLQVRPRTQRGKPSDPRQDPTFQRSKPQERPGGGQVRRNADETEPEESAQSKPAETKTGHMSRYKQKREEMERRRKELKEAAEEEQRPRWQRKPQRAPVKEAPRIKDVPQEAKTPEGATPRSRRKIKPLANAESEQLRAMVKEGRKLRKAEGGDSDDPPVEIFATEPPRRTSPSHRPSRQQSSYKYEKVQPPFYLHPPPVPHPSPQISPLHGAPDSKRPDDDLDSGIAVSLQGGTKLRHQQLLEKKSVFDIAYSEAAPSQLRTDSTTPPS</sequence>
<feature type="domain" description="Cadherin" evidence="13">
    <location>
        <begin position="594"/>
        <end position="735"/>
    </location>
</feature>
<feature type="compositionally biased region" description="Pro residues" evidence="10">
    <location>
        <begin position="2999"/>
        <end position="3011"/>
    </location>
</feature>
<dbReference type="InterPro" id="IPR015919">
    <property type="entry name" value="Cadherin-like_sf"/>
</dbReference>
<feature type="compositionally biased region" description="Basic and acidic residues" evidence="10">
    <location>
        <begin position="2760"/>
        <end position="2771"/>
    </location>
</feature>
<feature type="compositionally biased region" description="Basic and acidic residues" evidence="10">
    <location>
        <begin position="2360"/>
        <end position="2376"/>
    </location>
</feature>
<feature type="compositionally biased region" description="Basic and acidic residues" evidence="10">
    <location>
        <begin position="2945"/>
        <end position="2957"/>
    </location>
</feature>
<evidence type="ECO:0000256" key="4">
    <source>
        <dbReference type="ARBA" id="ARBA00022837"/>
    </source>
</evidence>
<feature type="domain" description="Cadherin" evidence="13">
    <location>
        <begin position="252"/>
        <end position="368"/>
    </location>
</feature>
<feature type="compositionally biased region" description="Basic and acidic residues" evidence="10">
    <location>
        <begin position="2531"/>
        <end position="2546"/>
    </location>
</feature>
<dbReference type="InterPro" id="IPR002126">
    <property type="entry name" value="Cadherin-like_dom"/>
</dbReference>
<dbReference type="InterPro" id="IPR050971">
    <property type="entry name" value="Cadherin-domain_protein"/>
</dbReference>
<dbReference type="CDD" id="cd11304">
    <property type="entry name" value="Cadherin_repeat"/>
    <property type="match status" value="5"/>
</dbReference>
<dbReference type="GeneID" id="124294153"/>
<feature type="region of interest" description="Disordered" evidence="10">
    <location>
        <begin position="2476"/>
        <end position="2595"/>
    </location>
</feature>
<feature type="compositionally biased region" description="Gly residues" evidence="10">
    <location>
        <begin position="1086"/>
        <end position="1098"/>
    </location>
</feature>
<reference evidence="15" key="1">
    <citation type="submission" date="2025-08" db="UniProtKB">
        <authorList>
            <consortium name="RefSeq"/>
        </authorList>
    </citation>
    <scope>IDENTIFICATION</scope>
    <source>
        <tissue evidence="15">Thorax and Abdomen</tissue>
    </source>
</reference>
<feature type="compositionally biased region" description="Basic and acidic residues" evidence="10">
    <location>
        <begin position="1639"/>
        <end position="1694"/>
    </location>
</feature>
<feature type="region of interest" description="Disordered" evidence="10">
    <location>
        <begin position="2262"/>
        <end position="2433"/>
    </location>
</feature>
<protein>
    <submittedName>
        <fullName evidence="15">Uncharacterized protein LOC124294153</fullName>
    </submittedName>
</protein>
<dbReference type="PANTHER" id="PTHR24025">
    <property type="entry name" value="DESMOGLEIN FAMILY MEMBER"/>
    <property type="match status" value="1"/>
</dbReference>
<feature type="region of interest" description="Disordered" evidence="10">
    <location>
        <begin position="2655"/>
        <end position="2694"/>
    </location>
</feature>
<evidence type="ECO:0000256" key="7">
    <source>
        <dbReference type="ARBA" id="ARBA00023136"/>
    </source>
</evidence>
<accession>A0ABM3G1W8</accession>